<evidence type="ECO:0000313" key="3">
    <source>
        <dbReference type="EMBL" id="SHJ92582.1"/>
    </source>
</evidence>
<dbReference type="Gene3D" id="3.30.70.930">
    <property type="match status" value="1"/>
</dbReference>
<dbReference type="AlphaFoldDB" id="A0A1M6NA84"/>
<reference evidence="4" key="1">
    <citation type="submission" date="2016-11" db="EMBL/GenBank/DDBJ databases">
        <authorList>
            <person name="Varghese N."/>
            <person name="Submissions S."/>
        </authorList>
    </citation>
    <scope>NUCLEOTIDE SEQUENCE [LARGE SCALE GENOMIC DNA]</scope>
    <source>
        <strain evidence="4">DSM 15518</strain>
    </source>
</reference>
<dbReference type="GO" id="GO:0005829">
    <property type="term" value="C:cytosol"/>
    <property type="evidence" value="ECO:0007669"/>
    <property type="project" value="TreeGrafter"/>
</dbReference>
<evidence type="ECO:0000259" key="2">
    <source>
        <dbReference type="Pfam" id="PF01910"/>
    </source>
</evidence>
<dbReference type="InterPro" id="IPR002767">
    <property type="entry name" value="Thiamine_BP"/>
</dbReference>
<keyword evidence="4" id="KW-1185">Reference proteome</keyword>
<dbReference type="Proteomes" id="UP000242497">
    <property type="component" value="Unassembled WGS sequence"/>
</dbReference>
<comment type="similarity">
    <text evidence="1">Belongs to the UPF0045 family.</text>
</comment>
<dbReference type="PANTHER" id="PTHR33777:SF1">
    <property type="entry name" value="UPF0045 PROTEIN ECM15"/>
    <property type="match status" value="1"/>
</dbReference>
<dbReference type="Pfam" id="PF01910">
    <property type="entry name" value="Thiamine_BP"/>
    <property type="match status" value="1"/>
</dbReference>
<evidence type="ECO:0000256" key="1">
    <source>
        <dbReference type="ARBA" id="ARBA00010272"/>
    </source>
</evidence>
<name>A0A1M6NA84_9FIRM</name>
<dbReference type="RefSeq" id="WP_072888227.1">
    <property type="nucleotide sequence ID" value="NZ_FRAE01000021.1"/>
</dbReference>
<dbReference type="InterPro" id="IPR051614">
    <property type="entry name" value="UPF0045_domain"/>
</dbReference>
<organism evidence="3 4">
    <name type="scientific">Tepidibacter formicigenes DSM 15518</name>
    <dbReference type="NCBI Taxonomy" id="1123349"/>
    <lineage>
        <taxon>Bacteria</taxon>
        <taxon>Bacillati</taxon>
        <taxon>Bacillota</taxon>
        <taxon>Clostridia</taxon>
        <taxon>Peptostreptococcales</taxon>
        <taxon>Peptostreptococcaceae</taxon>
        <taxon>Tepidibacter</taxon>
    </lineage>
</organism>
<proteinExistence type="inferred from homology"/>
<evidence type="ECO:0000313" key="4">
    <source>
        <dbReference type="Proteomes" id="UP000242497"/>
    </source>
</evidence>
<dbReference type="STRING" id="1123349.SAMN02744037_01205"/>
<dbReference type="SUPFAM" id="SSF89957">
    <property type="entry name" value="MTH1187/YkoF-like"/>
    <property type="match status" value="1"/>
</dbReference>
<dbReference type="EMBL" id="FRAE01000021">
    <property type="protein sequence ID" value="SHJ92582.1"/>
    <property type="molecule type" value="Genomic_DNA"/>
</dbReference>
<dbReference type="PANTHER" id="PTHR33777">
    <property type="entry name" value="UPF0045 PROTEIN ECM15"/>
    <property type="match status" value="1"/>
</dbReference>
<feature type="domain" description="Thiamine-binding protein" evidence="2">
    <location>
        <begin position="6"/>
        <end position="94"/>
    </location>
</feature>
<dbReference type="InterPro" id="IPR029756">
    <property type="entry name" value="MTH1187/YkoF-like"/>
</dbReference>
<accession>A0A1M6NA84</accession>
<dbReference type="OrthoDB" id="5886358at2"/>
<gene>
    <name evidence="3" type="ORF">SAMN02744037_01205</name>
</gene>
<sequence>MPIVNVSLQVIPRVPDERIYPVVDEVIKYIDSCNVKYEVGPMETTMEGELDELLEIVKKAQEICVKEGASRVLSVVKIDYKPEGVTMNEKVGKYRK</sequence>
<protein>
    <submittedName>
        <fullName evidence="3">Uncharacterized protein, MTH1187 family</fullName>
    </submittedName>
</protein>